<comment type="caution">
    <text evidence="2">The sequence shown here is derived from an EMBL/GenBank/DDBJ whole genome shotgun (WGS) entry which is preliminary data.</text>
</comment>
<evidence type="ECO:0000259" key="1">
    <source>
        <dbReference type="Pfam" id="PF17775"/>
    </source>
</evidence>
<keyword evidence="3" id="KW-1185">Reference proteome</keyword>
<evidence type="ECO:0000313" key="2">
    <source>
        <dbReference type="EMBL" id="NLR91764.1"/>
    </source>
</evidence>
<dbReference type="AlphaFoldDB" id="A0A7X8SK78"/>
<dbReference type="InterPro" id="IPR004027">
    <property type="entry name" value="SEC_C_motif"/>
</dbReference>
<dbReference type="InterPro" id="IPR048469">
    <property type="entry name" value="YchJ-like_M"/>
</dbReference>
<feature type="domain" description="YchJ-like middle NTF2-like" evidence="1">
    <location>
        <begin position="31"/>
        <end position="130"/>
    </location>
</feature>
<dbReference type="Gene3D" id="3.10.450.50">
    <property type="match status" value="1"/>
</dbReference>
<organism evidence="2 3">
    <name type="scientific">Flammeovirga agarivorans</name>
    <dbReference type="NCBI Taxonomy" id="2726742"/>
    <lineage>
        <taxon>Bacteria</taxon>
        <taxon>Pseudomonadati</taxon>
        <taxon>Bacteroidota</taxon>
        <taxon>Cytophagia</taxon>
        <taxon>Cytophagales</taxon>
        <taxon>Flammeovirgaceae</taxon>
        <taxon>Flammeovirga</taxon>
    </lineage>
</organism>
<dbReference type="SUPFAM" id="SSF54427">
    <property type="entry name" value="NTF2-like"/>
    <property type="match status" value="1"/>
</dbReference>
<dbReference type="Pfam" id="PF02810">
    <property type="entry name" value="SEC-C"/>
    <property type="match status" value="1"/>
</dbReference>
<sequence length="133" mass="15360">MNSDQTCPCGSKKTYKECCGIAHGNIMDVKTAEQLMRSRYTAFTLANGEYLNLSHHSKTRPQTRSERRDIIRWAKSVKWIGLEVIQSIKGKEEDIEGIVEFKAHFTERGRPNMIHEKSTFIKENGHWVYDTAL</sequence>
<dbReference type="RefSeq" id="WP_168882478.1">
    <property type="nucleotide sequence ID" value="NZ_JABAIL010000003.1"/>
</dbReference>
<accession>A0A7X8SK78</accession>
<dbReference type="Pfam" id="PF17775">
    <property type="entry name" value="YchJ_M-like"/>
    <property type="match status" value="1"/>
</dbReference>
<reference evidence="2 3" key="1">
    <citation type="submission" date="2020-04" db="EMBL/GenBank/DDBJ databases">
        <title>Flammeovirga sp. SR4, a novel species isolated from seawater.</title>
        <authorList>
            <person name="Wang X."/>
        </authorList>
    </citation>
    <scope>NUCLEOTIDE SEQUENCE [LARGE SCALE GENOMIC DNA]</scope>
    <source>
        <strain evidence="2 3">SR4</strain>
    </source>
</reference>
<protein>
    <submittedName>
        <fullName evidence="2">Sec-C motif domain protein</fullName>
    </submittedName>
</protein>
<evidence type="ECO:0000313" key="3">
    <source>
        <dbReference type="Proteomes" id="UP000585050"/>
    </source>
</evidence>
<gene>
    <name evidence="2" type="ORF">HGP29_11130</name>
</gene>
<dbReference type="Proteomes" id="UP000585050">
    <property type="component" value="Unassembled WGS sequence"/>
</dbReference>
<proteinExistence type="predicted"/>
<dbReference type="InterPro" id="IPR032710">
    <property type="entry name" value="NTF2-like_dom_sf"/>
</dbReference>
<dbReference type="EMBL" id="JABAIL010000003">
    <property type="protein sequence ID" value="NLR91764.1"/>
    <property type="molecule type" value="Genomic_DNA"/>
</dbReference>
<dbReference type="SUPFAM" id="SSF103642">
    <property type="entry name" value="Sec-C motif"/>
    <property type="match status" value="1"/>
</dbReference>
<name>A0A7X8SK78_9BACT</name>